<organism evidence="3 4">
    <name type="scientific">Merluccius polli</name>
    <name type="common">Benguela hake</name>
    <name type="synonym">Merluccius cadenati</name>
    <dbReference type="NCBI Taxonomy" id="89951"/>
    <lineage>
        <taxon>Eukaryota</taxon>
        <taxon>Metazoa</taxon>
        <taxon>Chordata</taxon>
        <taxon>Craniata</taxon>
        <taxon>Vertebrata</taxon>
        <taxon>Euteleostomi</taxon>
        <taxon>Actinopterygii</taxon>
        <taxon>Neopterygii</taxon>
        <taxon>Teleostei</taxon>
        <taxon>Neoteleostei</taxon>
        <taxon>Acanthomorphata</taxon>
        <taxon>Zeiogadaria</taxon>
        <taxon>Gadariae</taxon>
        <taxon>Gadiformes</taxon>
        <taxon>Gadoidei</taxon>
        <taxon>Merlucciidae</taxon>
        <taxon>Merluccius</taxon>
    </lineage>
</organism>
<keyword evidence="4" id="KW-1185">Reference proteome</keyword>
<feature type="domain" description="Reverse transcriptase" evidence="2">
    <location>
        <begin position="183"/>
        <end position="476"/>
    </location>
</feature>
<proteinExistence type="predicted"/>
<dbReference type="EMBL" id="JAOPHQ010003732">
    <property type="protein sequence ID" value="KAK0141819.1"/>
    <property type="molecule type" value="Genomic_DNA"/>
</dbReference>
<accession>A0AA47MKL8</accession>
<dbReference type="AlphaFoldDB" id="A0AA47MKL8"/>
<feature type="compositionally biased region" description="Basic and acidic residues" evidence="1">
    <location>
        <begin position="652"/>
        <end position="722"/>
    </location>
</feature>
<protein>
    <submittedName>
        <fullName evidence="3">Transposon TX1 uncharacterized protein</fullName>
    </submittedName>
</protein>
<dbReference type="Proteomes" id="UP001174136">
    <property type="component" value="Unassembled WGS sequence"/>
</dbReference>
<gene>
    <name evidence="3" type="primary">YTX2_28</name>
    <name evidence="3" type="ORF">N1851_020502</name>
</gene>
<dbReference type="InterPro" id="IPR043502">
    <property type="entry name" value="DNA/RNA_pol_sf"/>
</dbReference>
<sequence>MEDLESGIVELQGLADSTGNREHIEALKTKKIALKDLLSTKAQGALVRSRFQSINEMDAPTSFFFGLEKKQNQSRSIHSLLSDDGQELTEPSQIRKRAVDFYSALYRSEYKEHEKYAVFCDNLPQVSIRSNANLGKPLSLQELHSALMNMQGGKAPGIDGLTVEFYKAFWDVIGEDLMAVLNESLAVGLLPLSCRRAVITLLPKKGNLQDIKNWRPVSLLCTEYKILSKALANRVKGVMDQVIHQDQTYCVPGRSIRDNVHLIRDVLDLSSSLGLDVGLISMDQEKAFDRVEHQYLWKVMESFGFNADLIAMIKVLYQDIESVLKFNGGLCAPFKVQRGVRQGCGCSAMLYAISIEPFLQRVRRHIKGFLLPGCTESVVLAAYADDVIIMTRDQADVDTLRTITEDFCAVSAAKARMVDFFWDRLHWVPQCVLFLPREEGGQGLVHLASRAATFRLQFIQRYLTGPPDVVWRGVTSCVLRLADPLVHGSRLDIQDSATPGLATMLIRRGTLVLKQLVDVAGPALDNAEAVGRQLGVTSGRYCGKLLDLWKKRLTETERRLLGEYSSGSLMPDPRDAFPDISLVPEMESYTGPLIHTRQQRLRDAHRKTLLTREERMGRKMLMVAALLATSVTVVTIRQAMKTVARTGSRNHIRPEPHQTRTTSDQDHIRPEPHQTRTTSDQDHIRPEPHQTRTTSDQDHIRPEPHQTRTTSDQDHIRPEPHQTRTTSDQNHIRPEPHQTRTTSDQDHIRPGPHQTRTTSDQNHIRLGQTQTS</sequence>
<feature type="compositionally biased region" description="Polar residues" evidence="1">
    <location>
        <begin position="754"/>
        <end position="772"/>
    </location>
</feature>
<evidence type="ECO:0000259" key="2">
    <source>
        <dbReference type="PROSITE" id="PS50878"/>
    </source>
</evidence>
<feature type="compositionally biased region" description="Basic and acidic residues" evidence="1">
    <location>
        <begin position="730"/>
        <end position="749"/>
    </location>
</feature>
<dbReference type="SUPFAM" id="SSF56672">
    <property type="entry name" value="DNA/RNA polymerases"/>
    <property type="match status" value="1"/>
</dbReference>
<dbReference type="CDD" id="cd01650">
    <property type="entry name" value="RT_nLTR_like"/>
    <property type="match status" value="1"/>
</dbReference>
<dbReference type="PANTHER" id="PTHR19446">
    <property type="entry name" value="REVERSE TRANSCRIPTASES"/>
    <property type="match status" value="1"/>
</dbReference>
<evidence type="ECO:0000313" key="3">
    <source>
        <dbReference type="EMBL" id="KAK0141819.1"/>
    </source>
</evidence>
<reference evidence="3" key="1">
    <citation type="journal article" date="2023" name="Front. Mar. Sci.">
        <title>A new Merluccius polli reference genome to investigate the effects of global change in West African waters.</title>
        <authorList>
            <person name="Mateo J.L."/>
            <person name="Blanco-Fernandez C."/>
            <person name="Garcia-Vazquez E."/>
            <person name="Machado-Schiaffino G."/>
        </authorList>
    </citation>
    <scope>NUCLEOTIDE SEQUENCE</scope>
    <source>
        <strain evidence="3">C29</strain>
        <tissue evidence="3">Fin</tissue>
    </source>
</reference>
<evidence type="ECO:0000313" key="4">
    <source>
        <dbReference type="Proteomes" id="UP001174136"/>
    </source>
</evidence>
<dbReference type="Pfam" id="PF00078">
    <property type="entry name" value="RVT_1"/>
    <property type="match status" value="1"/>
</dbReference>
<dbReference type="PROSITE" id="PS50878">
    <property type="entry name" value="RT_POL"/>
    <property type="match status" value="1"/>
</dbReference>
<comment type="caution">
    <text evidence="3">The sequence shown here is derived from an EMBL/GenBank/DDBJ whole genome shotgun (WGS) entry which is preliminary data.</text>
</comment>
<name>A0AA47MKL8_MERPO</name>
<evidence type="ECO:0000256" key="1">
    <source>
        <dbReference type="SAM" id="MobiDB-lite"/>
    </source>
</evidence>
<dbReference type="InterPro" id="IPR000477">
    <property type="entry name" value="RT_dom"/>
</dbReference>
<feature type="region of interest" description="Disordered" evidence="1">
    <location>
        <begin position="644"/>
        <end position="772"/>
    </location>
</feature>